<dbReference type="AlphaFoldDB" id="A0A0F7SQL7"/>
<dbReference type="GO" id="GO:0003676">
    <property type="term" value="F:nucleic acid binding"/>
    <property type="evidence" value="ECO:0007669"/>
    <property type="project" value="InterPro"/>
</dbReference>
<accession>A0A0F7SQL7</accession>
<dbReference type="EMBL" id="LN483124">
    <property type="protein sequence ID" value="CED82333.1"/>
    <property type="molecule type" value="Genomic_DNA"/>
</dbReference>
<dbReference type="PROSITE" id="PS50174">
    <property type="entry name" value="G_PATCH"/>
    <property type="match status" value="1"/>
</dbReference>
<sequence>MGFLYPSVESRPADESEDETPLTSESELESENEANGSSSRNETSIQDDEERRLGYEPRKIVTLNTELGMDNLGYGLLIKMGWKGSGVGLGIDGKGRTEPIPIKTAAPGLGIGKLKQDTRVMDEVMLKGRRDMESERWAGMSVEERARGAEVEAKKTEVKREIADTLRAFYCEDCAKQYITFPQLSEHLNSYDHHHTVRLKGLQAAHRASTSGTADERREKERKREEKELMRAMGVKVPKAKKPKVVVEGGNGAGGSIGGWGAFKAGGIKGKKSTSQPGPPSLPPPSAYHVRPSSASSSSALAPPPPPSDFPPPPPSPPPPPPSLSHSFSAQQPASSPPPLPPPSLPPPPPPPSAQFFESSSFRSSVNTYPYMPNISSSSELKHTFKTRHEDPISSDLYISNQDTSVSSLETFPPKAFGSNKPPPMFIGSKKLDQKPVETQTPKCLTPIDILHPSI</sequence>
<feature type="compositionally biased region" description="Acidic residues" evidence="1">
    <location>
        <begin position="15"/>
        <end position="32"/>
    </location>
</feature>
<dbReference type="PANTHER" id="PTHR47251">
    <property type="entry name" value="FINGER DOMAIN PROTEIN, PUTATIVE (AFU_ORTHOLOGUE AFUA_3G04180)-RELATED"/>
    <property type="match status" value="1"/>
</dbReference>
<feature type="compositionally biased region" description="Low complexity" evidence="1">
    <location>
        <begin position="324"/>
        <end position="334"/>
    </location>
</feature>
<name>A0A0F7SQL7_PHARH</name>
<feature type="compositionally biased region" description="Low complexity" evidence="1">
    <location>
        <begin position="292"/>
        <end position="301"/>
    </location>
</feature>
<feature type="domain" description="G-patch" evidence="2">
    <location>
        <begin position="69"/>
        <end position="116"/>
    </location>
</feature>
<feature type="compositionally biased region" description="Basic and acidic residues" evidence="1">
    <location>
        <begin position="214"/>
        <end position="230"/>
    </location>
</feature>
<evidence type="ECO:0000256" key="1">
    <source>
        <dbReference type="SAM" id="MobiDB-lite"/>
    </source>
</evidence>
<dbReference type="PROSITE" id="PS00028">
    <property type="entry name" value="ZINC_FINGER_C2H2_1"/>
    <property type="match status" value="1"/>
</dbReference>
<dbReference type="SMART" id="SM00443">
    <property type="entry name" value="G_patch"/>
    <property type="match status" value="1"/>
</dbReference>
<feature type="compositionally biased region" description="Pro residues" evidence="1">
    <location>
        <begin position="335"/>
        <end position="353"/>
    </location>
</feature>
<organism evidence="3">
    <name type="scientific">Phaffia rhodozyma</name>
    <name type="common">Yeast</name>
    <name type="synonym">Xanthophyllomyces dendrorhous</name>
    <dbReference type="NCBI Taxonomy" id="264483"/>
    <lineage>
        <taxon>Eukaryota</taxon>
        <taxon>Fungi</taxon>
        <taxon>Dikarya</taxon>
        <taxon>Basidiomycota</taxon>
        <taxon>Agaricomycotina</taxon>
        <taxon>Tremellomycetes</taxon>
        <taxon>Cystofilobasidiales</taxon>
        <taxon>Mrakiaceae</taxon>
        <taxon>Phaffia</taxon>
    </lineage>
</organism>
<reference evidence="3" key="1">
    <citation type="submission" date="2014-08" db="EMBL/GenBank/DDBJ databases">
        <authorList>
            <person name="Sharma Rahul"/>
            <person name="Thines Marco"/>
        </authorList>
    </citation>
    <scope>NUCLEOTIDE SEQUENCE</scope>
</reference>
<dbReference type="InterPro" id="IPR000467">
    <property type="entry name" value="G_patch_dom"/>
</dbReference>
<protein>
    <submittedName>
        <fullName evidence="3">Zinc finger, C2H2</fullName>
    </submittedName>
</protein>
<evidence type="ECO:0000313" key="3">
    <source>
        <dbReference type="EMBL" id="CED82333.1"/>
    </source>
</evidence>
<feature type="region of interest" description="Disordered" evidence="1">
    <location>
        <begin position="267"/>
        <end position="360"/>
    </location>
</feature>
<dbReference type="InterPro" id="IPR013087">
    <property type="entry name" value="Znf_C2H2_type"/>
</dbReference>
<feature type="region of interest" description="Disordered" evidence="1">
    <location>
        <begin position="202"/>
        <end position="230"/>
    </location>
</feature>
<evidence type="ECO:0000259" key="2">
    <source>
        <dbReference type="PROSITE" id="PS50174"/>
    </source>
</evidence>
<feature type="region of interest" description="Disordered" evidence="1">
    <location>
        <begin position="410"/>
        <end position="440"/>
    </location>
</feature>
<feature type="compositionally biased region" description="Pro residues" evidence="1">
    <location>
        <begin position="277"/>
        <end position="286"/>
    </location>
</feature>
<dbReference type="PANTHER" id="PTHR47251:SF1">
    <property type="entry name" value="FINGER DOMAIN PROTEIN, PUTATIVE (AFU_ORTHOLOGUE AFUA_3G04180)-RELATED"/>
    <property type="match status" value="1"/>
</dbReference>
<feature type="compositionally biased region" description="Pro residues" evidence="1">
    <location>
        <begin position="302"/>
        <end position="323"/>
    </location>
</feature>
<feature type="region of interest" description="Disordered" evidence="1">
    <location>
        <begin position="1"/>
        <end position="53"/>
    </location>
</feature>
<feature type="compositionally biased region" description="Low complexity" evidence="1">
    <location>
        <begin position="33"/>
        <end position="42"/>
    </location>
</feature>
<dbReference type="Pfam" id="PF01585">
    <property type="entry name" value="G-patch"/>
    <property type="match status" value="1"/>
</dbReference>
<proteinExistence type="predicted"/>